<sequence length="222" mass="26538">MRDSFVLHKCALELNGGHSNWAYSKDIAMLYEQYYPYGDLTDIMYDMTWKFQAFPSSPLIEILKQNTLMEYFIEEYFLNDDIYTLSDVEENKCRLMLFFIKINNLFKRLYLVNIQGEFIELFTKIHNLILQFSREIIPTDKILDRNTLPWKYADMIPRGIYLEQSIFQSLMKAIIDYSFNTSLRTKYSIFSIIHKNILKSAWGYIDKEKIREEIEMLILSVG</sequence>
<comment type="caution">
    <text evidence="1">The sequence shown here is derived from an EMBL/GenBank/DDBJ whole genome shotgun (WGS) entry which is preliminary data.</text>
</comment>
<name>K1Z3V0_9BACT</name>
<proteinExistence type="predicted"/>
<protein>
    <submittedName>
        <fullName evidence="1">Uncharacterized protein</fullName>
    </submittedName>
</protein>
<organism evidence="1">
    <name type="scientific">uncultured bacterium</name>
    <name type="common">gcode 4</name>
    <dbReference type="NCBI Taxonomy" id="1234023"/>
    <lineage>
        <taxon>Bacteria</taxon>
        <taxon>environmental samples</taxon>
    </lineage>
</organism>
<accession>K1Z3V0</accession>
<reference evidence="1" key="1">
    <citation type="journal article" date="2012" name="Science">
        <title>Fermentation, hydrogen, and sulfur metabolism in multiple uncultivated bacterial phyla.</title>
        <authorList>
            <person name="Wrighton K.C."/>
            <person name="Thomas B.C."/>
            <person name="Sharon I."/>
            <person name="Miller C.S."/>
            <person name="Castelle C.J."/>
            <person name="VerBerkmoes N.C."/>
            <person name="Wilkins M.J."/>
            <person name="Hettich R.L."/>
            <person name="Lipton M.S."/>
            <person name="Williams K.H."/>
            <person name="Long P.E."/>
            <person name="Banfield J.F."/>
        </authorList>
    </citation>
    <scope>NUCLEOTIDE SEQUENCE [LARGE SCALE GENOMIC DNA]</scope>
</reference>
<dbReference type="EMBL" id="AMFJ01028946">
    <property type="protein sequence ID" value="EKD44197.1"/>
    <property type="molecule type" value="Genomic_DNA"/>
</dbReference>
<dbReference type="AlphaFoldDB" id="K1Z3V0"/>
<evidence type="ECO:0000313" key="1">
    <source>
        <dbReference type="EMBL" id="EKD44197.1"/>
    </source>
</evidence>
<gene>
    <name evidence="1" type="ORF">ACD_71C00215G0004</name>
</gene>